<organism evidence="8 9">
    <name type="scientific">Aliarcobacter butzleri L348</name>
    <dbReference type="NCBI Taxonomy" id="1447256"/>
    <lineage>
        <taxon>Bacteria</taxon>
        <taxon>Pseudomonadati</taxon>
        <taxon>Campylobacterota</taxon>
        <taxon>Epsilonproteobacteria</taxon>
        <taxon>Campylobacterales</taxon>
        <taxon>Arcobacteraceae</taxon>
        <taxon>Aliarcobacter</taxon>
    </lineage>
</organism>
<protein>
    <submittedName>
        <fullName evidence="8">Transporter</fullName>
    </submittedName>
</protein>
<dbReference type="SUPFAM" id="SSF103481">
    <property type="entry name" value="Multidrug resistance efflux transporter EmrE"/>
    <property type="match status" value="1"/>
</dbReference>
<evidence type="ECO:0000256" key="4">
    <source>
        <dbReference type="ARBA" id="ARBA00022989"/>
    </source>
</evidence>
<feature type="transmembrane region" description="Helical" evidence="6">
    <location>
        <begin position="67"/>
        <end position="85"/>
    </location>
</feature>
<evidence type="ECO:0000256" key="3">
    <source>
        <dbReference type="ARBA" id="ARBA00022692"/>
    </source>
</evidence>
<keyword evidence="3 6" id="KW-0812">Transmembrane</keyword>
<feature type="transmembrane region" description="Helical" evidence="6">
    <location>
        <begin position="182"/>
        <end position="205"/>
    </location>
</feature>
<dbReference type="EMBL" id="JAIQ01000070">
    <property type="protein sequence ID" value="KLE01318.1"/>
    <property type="molecule type" value="Genomic_DNA"/>
</dbReference>
<proteinExistence type="inferred from homology"/>
<dbReference type="PANTHER" id="PTHR32322:SF2">
    <property type="entry name" value="EAMA DOMAIN-CONTAINING PROTEIN"/>
    <property type="match status" value="1"/>
</dbReference>
<evidence type="ECO:0000259" key="7">
    <source>
        <dbReference type="Pfam" id="PF00892"/>
    </source>
</evidence>
<dbReference type="GO" id="GO:0016020">
    <property type="term" value="C:membrane"/>
    <property type="evidence" value="ECO:0007669"/>
    <property type="project" value="UniProtKB-SubCell"/>
</dbReference>
<keyword evidence="5 6" id="KW-0472">Membrane</keyword>
<feature type="transmembrane region" description="Helical" evidence="6">
    <location>
        <begin position="38"/>
        <end position="55"/>
    </location>
</feature>
<comment type="caution">
    <text evidence="8">The sequence shown here is derived from an EMBL/GenBank/DDBJ whole genome shotgun (WGS) entry which is preliminary data.</text>
</comment>
<feature type="domain" description="EamA" evidence="7">
    <location>
        <begin position="6"/>
        <end position="138"/>
    </location>
</feature>
<dbReference type="InterPro" id="IPR000620">
    <property type="entry name" value="EamA_dom"/>
</dbReference>
<dbReference type="RefSeq" id="WP_046996415.1">
    <property type="nucleotide sequence ID" value="NZ_JAIQ01000070.1"/>
</dbReference>
<comment type="similarity">
    <text evidence="2">Belongs to the EamA transporter family.</text>
</comment>
<sequence>MEEKLKAHLYVLFATFLIGGSFIASAKLSGVIDSISLTLYRFVLAAIILAPVILIKKEYRKKIISTFPRAMIIGLFYSSYFIGMFKALETTTALNTGTLYTLVPLMTAILCIFFFKEKINLKQLFIYFIGIVGTCIVVFKADIELFLGFSLNQGDIVFLFASTSMALYSIFLKLLHKKGDILLVLVFTTLIGGCFWMFLTMQILNIPFGWEKIKGDLFYWMAYLVIGTTIVTLYLYQKSSIILGPKKLMAYVYLSPAMVAVLSFIIEKQTVNFNVFIGIIISTFATIILLKQK</sequence>
<accession>A0A0G9KAQ9</accession>
<feature type="transmembrane region" description="Helical" evidence="6">
    <location>
        <begin position="124"/>
        <end position="141"/>
    </location>
</feature>
<dbReference type="InterPro" id="IPR037185">
    <property type="entry name" value="EmrE-like"/>
</dbReference>
<evidence type="ECO:0000313" key="8">
    <source>
        <dbReference type="EMBL" id="KLE01318.1"/>
    </source>
</evidence>
<gene>
    <name evidence="8" type="ORF">AA20_03920</name>
</gene>
<comment type="subcellular location">
    <subcellularLocation>
        <location evidence="1">Membrane</location>
        <topology evidence="1">Multi-pass membrane protein</topology>
    </subcellularLocation>
</comment>
<evidence type="ECO:0000256" key="1">
    <source>
        <dbReference type="ARBA" id="ARBA00004141"/>
    </source>
</evidence>
<dbReference type="Pfam" id="PF00892">
    <property type="entry name" value="EamA"/>
    <property type="match status" value="2"/>
</dbReference>
<feature type="domain" description="EamA" evidence="7">
    <location>
        <begin position="154"/>
        <end position="290"/>
    </location>
</feature>
<feature type="transmembrane region" description="Helical" evidence="6">
    <location>
        <begin position="97"/>
        <end position="115"/>
    </location>
</feature>
<feature type="transmembrane region" description="Helical" evidence="6">
    <location>
        <begin position="156"/>
        <end position="175"/>
    </location>
</feature>
<name>A0A0G9KAQ9_9BACT</name>
<evidence type="ECO:0000313" key="9">
    <source>
        <dbReference type="Proteomes" id="UP000035514"/>
    </source>
</evidence>
<dbReference type="AlphaFoldDB" id="A0A0G9KAQ9"/>
<evidence type="ECO:0000256" key="6">
    <source>
        <dbReference type="SAM" id="Phobius"/>
    </source>
</evidence>
<dbReference type="Proteomes" id="UP000035514">
    <property type="component" value="Unassembled WGS sequence"/>
</dbReference>
<keyword evidence="4 6" id="KW-1133">Transmembrane helix</keyword>
<dbReference type="PATRIC" id="fig|1447256.3.peg.759"/>
<evidence type="ECO:0000256" key="5">
    <source>
        <dbReference type="ARBA" id="ARBA00023136"/>
    </source>
</evidence>
<evidence type="ECO:0000256" key="2">
    <source>
        <dbReference type="ARBA" id="ARBA00007362"/>
    </source>
</evidence>
<dbReference type="InterPro" id="IPR050638">
    <property type="entry name" value="AA-Vitamin_Transporters"/>
</dbReference>
<feature type="transmembrane region" description="Helical" evidence="6">
    <location>
        <begin position="7"/>
        <end position="26"/>
    </location>
</feature>
<feature type="transmembrane region" description="Helical" evidence="6">
    <location>
        <begin position="272"/>
        <end position="290"/>
    </location>
</feature>
<reference evidence="8 9" key="1">
    <citation type="submission" date="2014-01" db="EMBL/GenBank/DDBJ databases">
        <title>Development of a Comparative Genomic Fingerprinting Assay for High Resolution Genotyping of Arcobacter butzleri.</title>
        <authorList>
            <person name="Webb A.L."/>
            <person name="Inglis G.D."/>
            <person name="Kruczkiewicz P."/>
            <person name="Selinger L.B."/>
            <person name="Taboada E.N."/>
        </authorList>
    </citation>
    <scope>NUCLEOTIDE SEQUENCE [LARGE SCALE GENOMIC DNA]</scope>
    <source>
        <strain evidence="8 9">L348</strain>
    </source>
</reference>
<feature type="transmembrane region" description="Helical" evidence="6">
    <location>
        <begin position="248"/>
        <end position="266"/>
    </location>
</feature>
<dbReference type="PANTHER" id="PTHR32322">
    <property type="entry name" value="INNER MEMBRANE TRANSPORTER"/>
    <property type="match status" value="1"/>
</dbReference>
<feature type="transmembrane region" description="Helical" evidence="6">
    <location>
        <begin position="217"/>
        <end position="236"/>
    </location>
</feature>